<dbReference type="KEGG" id="acel:acsn021_41780"/>
<gene>
    <name evidence="1" type="ORF">acsn021_41780</name>
</gene>
<keyword evidence="2" id="KW-1185">Reference proteome</keyword>
<proteinExistence type="predicted"/>
<evidence type="ECO:0000313" key="2">
    <source>
        <dbReference type="Proteomes" id="UP000515561"/>
    </source>
</evidence>
<evidence type="ECO:0000313" key="1">
    <source>
        <dbReference type="EMBL" id="BCJ96609.1"/>
    </source>
</evidence>
<reference evidence="1 2" key="1">
    <citation type="journal article" date="2016" name="Int. J. Syst. Evol. Microbiol.">
        <title>Descriptions of Anaerotaenia torta gen. nov., sp. nov. and Anaerocolumna cellulosilytica gen. nov., sp. nov. isolated from a methanogenic reactor of cattle waste.</title>
        <authorList>
            <person name="Uek A."/>
            <person name="Ohtaki Y."/>
            <person name="Kaku N."/>
            <person name="Ueki K."/>
        </authorList>
    </citation>
    <scope>NUCLEOTIDE SEQUENCE [LARGE SCALE GENOMIC DNA]</scope>
    <source>
        <strain evidence="1 2">SN021</strain>
    </source>
</reference>
<dbReference type="AlphaFoldDB" id="A0A6S6R5J7"/>
<dbReference type="RefSeq" id="WP_184091907.1">
    <property type="nucleotide sequence ID" value="NZ_AP023367.1"/>
</dbReference>
<dbReference type="Proteomes" id="UP000515561">
    <property type="component" value="Chromosome"/>
</dbReference>
<dbReference type="CDD" id="cd06462">
    <property type="entry name" value="Peptidase_S24_S26"/>
    <property type="match status" value="1"/>
</dbReference>
<accession>A0A6S6R5J7</accession>
<name>A0A6S6R5J7_9FIRM</name>
<organism evidence="1 2">
    <name type="scientific">Anaerocolumna cellulosilytica</name>
    <dbReference type="NCBI Taxonomy" id="433286"/>
    <lineage>
        <taxon>Bacteria</taxon>
        <taxon>Bacillati</taxon>
        <taxon>Bacillota</taxon>
        <taxon>Clostridia</taxon>
        <taxon>Lachnospirales</taxon>
        <taxon>Lachnospiraceae</taxon>
        <taxon>Anaerocolumna</taxon>
    </lineage>
</organism>
<dbReference type="EMBL" id="AP023367">
    <property type="protein sequence ID" value="BCJ96609.1"/>
    <property type="molecule type" value="Genomic_DNA"/>
</dbReference>
<protein>
    <submittedName>
        <fullName evidence="1">Uncharacterized protein</fullName>
    </submittedName>
</protein>
<sequence length="162" mass="18846">MSDIKYLKIEKMMPVIKELLNAGGRVRITVTGMSMYPFLRGGKDSVTLAGTDFACIKSGDIVLIQRKNKQYVLHRVMKKTKVAIYLCGDAEQWCEGPIYPEQFAAKAEGIWREEKYIECTHKLLQALVFMWRLAFPIRIFLIRFNGRLRNIRQSIKRRRGCI</sequence>